<evidence type="ECO:0000313" key="5">
    <source>
        <dbReference type="Proteomes" id="UP000216725"/>
    </source>
</evidence>
<evidence type="ECO:0000313" key="4">
    <source>
        <dbReference type="EMBL" id="OZG49005.1"/>
    </source>
</evidence>
<dbReference type="InterPro" id="IPR019079">
    <property type="entry name" value="Capsule_synth_CapA"/>
</dbReference>
<accession>A0A261EQ81</accession>
<dbReference type="OrthoDB" id="9810718at2"/>
<dbReference type="AlphaFoldDB" id="A0A261EQ81"/>
<dbReference type="PANTHER" id="PTHR33393">
    <property type="entry name" value="POLYGLUTAMINE SYNTHESIS ACCESSORY PROTEIN RV0574C-RELATED"/>
    <property type="match status" value="1"/>
</dbReference>
<dbReference type="RefSeq" id="WP_143516464.1">
    <property type="nucleotide sequence ID" value="NZ_MWWR01000024.1"/>
</dbReference>
<proteinExistence type="inferred from homology"/>
<evidence type="ECO:0000259" key="3">
    <source>
        <dbReference type="SMART" id="SM00854"/>
    </source>
</evidence>
<dbReference type="EMBL" id="MWWR01000024">
    <property type="protein sequence ID" value="OZG49005.1"/>
    <property type="molecule type" value="Genomic_DNA"/>
</dbReference>
<feature type="compositionally biased region" description="Low complexity" evidence="2">
    <location>
        <begin position="8"/>
        <end position="21"/>
    </location>
</feature>
<reference evidence="4 5" key="1">
    <citation type="journal article" date="2017" name="BMC Genomics">
        <title>Comparative genomic and phylogenomic analyses of the Bifidobacteriaceae family.</title>
        <authorList>
            <person name="Lugli G.A."/>
            <person name="Milani C."/>
            <person name="Turroni F."/>
            <person name="Duranti S."/>
            <person name="Mancabelli L."/>
            <person name="Mangifesta M."/>
            <person name="Ferrario C."/>
            <person name="Modesto M."/>
            <person name="Mattarelli P."/>
            <person name="Jiri K."/>
            <person name="van Sinderen D."/>
            <person name="Ventura M."/>
        </authorList>
    </citation>
    <scope>NUCLEOTIDE SEQUENCE [LARGE SCALE GENOMIC DNA]</scope>
    <source>
        <strain evidence="4 5">DSM 24742</strain>
    </source>
</reference>
<dbReference type="CDD" id="cd07381">
    <property type="entry name" value="MPP_CapA"/>
    <property type="match status" value="1"/>
</dbReference>
<sequence>MNSRENSQTTRTDAAQTTTAQVTAAHGGGAIPGIARRLAAAAVAFGLTALAGCSAPWSKTDAASASASPSASQAAATEAADSASPSESSTPETQTYSADVFLAGDYLLHSPVYDDGLQADGTYNFASQMSGLGDISTGYDLKYYNQESILGGTQLGLSTYPCFNSPQEAGDAMVSMGFNLVSTANNHSLDKGEKGIRSSLEYWARQEQEHGVHTAGTYESWDSQRAIPVYEKNGITYTFLSWTYGCNGITPPAGEEYLVNEYPGREQEMLDQVRQAAAESDVTIVAMHWGTEYVFEPTAEQQTLAQELADAGADIIVGNHPHVVEPVQWIGNAICYYAMGNTMSAQDDIDNQVGMVGGVTITKTVTGDQSAVQLSNARADLIYTYHDASYHNYQVIPFDRLDDAHLASHEAVYQKYSQYITQMDPSIGVGGVRKQ</sequence>
<dbReference type="PANTHER" id="PTHR33393:SF12">
    <property type="entry name" value="CAPSULE BIOSYNTHESIS PROTEIN CAPA"/>
    <property type="match status" value="1"/>
</dbReference>
<feature type="region of interest" description="Disordered" evidence="2">
    <location>
        <begin position="73"/>
        <end position="93"/>
    </location>
</feature>
<dbReference type="InterPro" id="IPR029052">
    <property type="entry name" value="Metallo-depent_PP-like"/>
</dbReference>
<feature type="domain" description="Capsule synthesis protein CapA" evidence="3">
    <location>
        <begin position="99"/>
        <end position="346"/>
    </location>
</feature>
<dbReference type="Pfam" id="PF09587">
    <property type="entry name" value="PGA_cap"/>
    <property type="match status" value="1"/>
</dbReference>
<dbReference type="InterPro" id="IPR052169">
    <property type="entry name" value="CW_Biosynth-Accessory"/>
</dbReference>
<dbReference type="SUPFAM" id="SSF56300">
    <property type="entry name" value="Metallo-dependent phosphatases"/>
    <property type="match status" value="1"/>
</dbReference>
<evidence type="ECO:0000256" key="2">
    <source>
        <dbReference type="SAM" id="MobiDB-lite"/>
    </source>
</evidence>
<keyword evidence="5" id="KW-1185">Reference proteome</keyword>
<organism evidence="4 5">
    <name type="scientific">Pseudoscardovia radai</name>
    <dbReference type="NCBI Taxonomy" id="987066"/>
    <lineage>
        <taxon>Bacteria</taxon>
        <taxon>Bacillati</taxon>
        <taxon>Actinomycetota</taxon>
        <taxon>Actinomycetes</taxon>
        <taxon>Bifidobacteriales</taxon>
        <taxon>Bifidobacteriaceae</taxon>
        <taxon>Pseudoscardovia</taxon>
    </lineage>
</organism>
<gene>
    <name evidence="4" type="ORF">PSRA_1737</name>
</gene>
<comment type="similarity">
    <text evidence="1">Belongs to the CapA family.</text>
</comment>
<protein>
    <submittedName>
        <fullName evidence="4">Capsule biosynthesis protein capA</fullName>
    </submittedName>
</protein>
<dbReference type="Proteomes" id="UP000216725">
    <property type="component" value="Unassembled WGS sequence"/>
</dbReference>
<comment type="caution">
    <text evidence="4">The sequence shown here is derived from an EMBL/GenBank/DDBJ whole genome shotgun (WGS) entry which is preliminary data.</text>
</comment>
<dbReference type="SMART" id="SM00854">
    <property type="entry name" value="PGA_cap"/>
    <property type="match status" value="1"/>
</dbReference>
<feature type="region of interest" description="Disordered" evidence="2">
    <location>
        <begin position="1"/>
        <end position="21"/>
    </location>
</feature>
<evidence type="ECO:0000256" key="1">
    <source>
        <dbReference type="ARBA" id="ARBA00005662"/>
    </source>
</evidence>
<dbReference type="Gene3D" id="3.60.21.10">
    <property type="match status" value="1"/>
</dbReference>
<name>A0A261EQ81_9BIFI</name>